<sequence>MYPLRYRLYRLSYVLFITVSLPEQAKAQTEVACPDTLVSMNAQGAQIPMEAMSDSPSNKHYSEPQKQGLVTIVPGIVKDSIKLYVHRKKLKLNEQTSQKLGRISLWTTISAYVLAFVSLELAIGTFSLIIGIGAILLAITGMILGIKSLNGTHKNRKSRIPAMVGFFFSLMMLVAFAAAIAIWMYTP</sequence>
<comment type="caution">
    <text evidence="3">The sequence shown here is derived from an EMBL/GenBank/DDBJ whole genome shotgun (WGS) entry which is preliminary data.</text>
</comment>
<evidence type="ECO:0000313" key="3">
    <source>
        <dbReference type="EMBL" id="MDJ1482308.1"/>
    </source>
</evidence>
<dbReference type="Proteomes" id="UP001241110">
    <property type="component" value="Unassembled WGS sequence"/>
</dbReference>
<keyword evidence="1" id="KW-1133">Transmembrane helix</keyword>
<organism evidence="3 4">
    <name type="scientific">Xanthocytophaga flava</name>
    <dbReference type="NCBI Taxonomy" id="3048013"/>
    <lineage>
        <taxon>Bacteria</taxon>
        <taxon>Pseudomonadati</taxon>
        <taxon>Bacteroidota</taxon>
        <taxon>Cytophagia</taxon>
        <taxon>Cytophagales</taxon>
        <taxon>Rhodocytophagaceae</taxon>
        <taxon>Xanthocytophaga</taxon>
    </lineage>
</organism>
<name>A0AAE3QRW6_9BACT</name>
<evidence type="ECO:0008006" key="5">
    <source>
        <dbReference type="Google" id="ProtNLM"/>
    </source>
</evidence>
<reference evidence="3" key="1">
    <citation type="submission" date="2023-05" db="EMBL/GenBank/DDBJ databases">
        <authorList>
            <person name="Zhang X."/>
        </authorList>
    </citation>
    <scope>NUCLEOTIDE SEQUENCE</scope>
    <source>
        <strain evidence="3">YF14B1</strain>
    </source>
</reference>
<evidence type="ECO:0000313" key="4">
    <source>
        <dbReference type="Proteomes" id="UP001241110"/>
    </source>
</evidence>
<evidence type="ECO:0000256" key="1">
    <source>
        <dbReference type="SAM" id="Phobius"/>
    </source>
</evidence>
<gene>
    <name evidence="3" type="ORF">QNI16_17515</name>
</gene>
<dbReference type="AlphaFoldDB" id="A0AAE3QRW6"/>
<feature type="signal peptide" evidence="2">
    <location>
        <begin position="1"/>
        <end position="25"/>
    </location>
</feature>
<dbReference type="RefSeq" id="WP_313981247.1">
    <property type="nucleotide sequence ID" value="NZ_JASJOS010000007.1"/>
</dbReference>
<protein>
    <recommendedName>
        <fullName evidence="5">DUF4190 domain-containing protein</fullName>
    </recommendedName>
</protein>
<feature type="transmembrane region" description="Helical" evidence="1">
    <location>
        <begin position="166"/>
        <end position="185"/>
    </location>
</feature>
<proteinExistence type="predicted"/>
<keyword evidence="2" id="KW-0732">Signal</keyword>
<accession>A0AAE3QRW6</accession>
<feature type="transmembrane region" description="Helical" evidence="1">
    <location>
        <begin position="100"/>
        <end position="119"/>
    </location>
</feature>
<feature type="transmembrane region" description="Helical" evidence="1">
    <location>
        <begin position="125"/>
        <end position="146"/>
    </location>
</feature>
<feature type="chain" id="PRO_5042030379" description="DUF4190 domain-containing protein" evidence="2">
    <location>
        <begin position="26"/>
        <end position="187"/>
    </location>
</feature>
<evidence type="ECO:0000256" key="2">
    <source>
        <dbReference type="SAM" id="SignalP"/>
    </source>
</evidence>
<keyword evidence="1" id="KW-0472">Membrane</keyword>
<dbReference type="EMBL" id="JASJOS010000007">
    <property type="protein sequence ID" value="MDJ1482308.1"/>
    <property type="molecule type" value="Genomic_DNA"/>
</dbReference>
<keyword evidence="1" id="KW-0812">Transmembrane</keyword>